<dbReference type="EMBL" id="CP000975">
    <property type="protein sequence ID" value="ACD83721.1"/>
    <property type="molecule type" value="Genomic_DNA"/>
</dbReference>
<dbReference type="PANTHER" id="PTHR47505">
    <property type="entry name" value="DNA UTILIZATION PROTEIN YHGH"/>
    <property type="match status" value="1"/>
</dbReference>
<sequence>MDILYTALWEAAKGTQNFLSLIYPPPELPDLPLLPLNPPFCFCCSRPFPQGLAHCRYCNQCMAYPRSFLFARSGYVFCGLVREVIHWVKYNQKYHLMPFLEEWLEKGYRKYLGGWNCQGVVPVPLHPRKFRQRGFNLAEELALWLCRRQNLPYFPALERIKPTQQQAALAFPERTANVRGAFRLKRGFDLKDKNLLIIDDVMTTTATAQACAEILKDRGGAKKVAVLTIARS</sequence>
<name>B3DWQ8_METI4</name>
<dbReference type="Proteomes" id="UP000009149">
    <property type="component" value="Chromosome"/>
</dbReference>
<comment type="similarity">
    <text evidence="1">Belongs to the ComF/GntX family.</text>
</comment>
<dbReference type="STRING" id="481448.Minf_1667"/>
<evidence type="ECO:0000256" key="1">
    <source>
        <dbReference type="ARBA" id="ARBA00008007"/>
    </source>
</evidence>
<protein>
    <submittedName>
        <fullName evidence="2">Predicted amidophosphoribosyltransferase ComF</fullName>
    </submittedName>
</protein>
<dbReference type="InterPro" id="IPR029057">
    <property type="entry name" value="PRTase-like"/>
</dbReference>
<dbReference type="eggNOG" id="COG1040">
    <property type="taxonomic scope" value="Bacteria"/>
</dbReference>
<evidence type="ECO:0000313" key="3">
    <source>
        <dbReference type="Proteomes" id="UP000009149"/>
    </source>
</evidence>
<keyword evidence="2" id="KW-0808">Transferase</keyword>
<dbReference type="Gene3D" id="3.40.50.2020">
    <property type="match status" value="1"/>
</dbReference>
<dbReference type="PANTHER" id="PTHR47505:SF1">
    <property type="entry name" value="DNA UTILIZATION PROTEIN YHGH"/>
    <property type="match status" value="1"/>
</dbReference>
<gene>
    <name evidence="2" type="primary">comFC</name>
    <name evidence="2" type="ordered locus">Minf_1667</name>
</gene>
<dbReference type="SUPFAM" id="SSF53271">
    <property type="entry name" value="PRTase-like"/>
    <property type="match status" value="1"/>
</dbReference>
<dbReference type="InterPro" id="IPR000836">
    <property type="entry name" value="PRTase_dom"/>
</dbReference>
<reference evidence="2 3" key="1">
    <citation type="journal article" date="2008" name="Biol. Direct">
        <title>Complete genome sequence of the extremely acidophilic methanotroph isolate V4, Methylacidiphilum infernorum, a representative of the bacterial phylum Verrucomicrobia.</title>
        <authorList>
            <person name="Hou S."/>
            <person name="Makarova K.S."/>
            <person name="Saw J.H."/>
            <person name="Senin P."/>
            <person name="Ly B.V."/>
            <person name="Zhou Z."/>
            <person name="Ren Y."/>
            <person name="Wang J."/>
            <person name="Galperin M.Y."/>
            <person name="Omelchenko M.V."/>
            <person name="Wolf Y.I."/>
            <person name="Yutin N."/>
            <person name="Koonin E.V."/>
            <person name="Stott M.B."/>
            <person name="Mountain B.W."/>
            <person name="Crowe M.A."/>
            <person name="Smirnova A.V."/>
            <person name="Dunfield P.F."/>
            <person name="Feng L."/>
            <person name="Wang L."/>
            <person name="Alam M."/>
        </authorList>
    </citation>
    <scope>NUCLEOTIDE SEQUENCE [LARGE SCALE GENOMIC DNA]</scope>
    <source>
        <strain evidence="3">Isolate V4</strain>
    </source>
</reference>
<dbReference type="HOGENOM" id="CLU_054549_0_0_0"/>
<dbReference type="KEGG" id="min:Minf_1667"/>
<organism evidence="2 3">
    <name type="scientific">Methylacidiphilum infernorum (isolate V4)</name>
    <name type="common">Methylokorus infernorum (strain V4)</name>
    <dbReference type="NCBI Taxonomy" id="481448"/>
    <lineage>
        <taxon>Bacteria</taxon>
        <taxon>Pseudomonadati</taxon>
        <taxon>Verrucomicrobiota</taxon>
        <taxon>Methylacidiphilae</taxon>
        <taxon>Methylacidiphilales</taxon>
        <taxon>Methylacidiphilaceae</taxon>
        <taxon>Methylacidiphilum (ex Ratnadevi et al. 2023)</taxon>
    </lineage>
</organism>
<dbReference type="OrthoDB" id="9779910at2"/>
<dbReference type="GO" id="GO:0016757">
    <property type="term" value="F:glycosyltransferase activity"/>
    <property type="evidence" value="ECO:0007669"/>
    <property type="project" value="UniProtKB-KW"/>
</dbReference>
<accession>B3DWQ8</accession>
<dbReference type="RefSeq" id="WP_012464003.1">
    <property type="nucleotide sequence ID" value="NC_010794.1"/>
</dbReference>
<evidence type="ECO:0000313" key="2">
    <source>
        <dbReference type="EMBL" id="ACD83721.1"/>
    </source>
</evidence>
<proteinExistence type="inferred from homology"/>
<dbReference type="CDD" id="cd06223">
    <property type="entry name" value="PRTases_typeI"/>
    <property type="match status" value="1"/>
</dbReference>
<dbReference type="AlphaFoldDB" id="B3DWQ8"/>
<keyword evidence="2" id="KW-0328">Glycosyltransferase</keyword>
<dbReference type="InterPro" id="IPR051910">
    <property type="entry name" value="ComF/GntX_DNA_util-trans"/>
</dbReference>